<organism evidence="7 8">
    <name type="scientific">Lentithecium fluviatile CBS 122367</name>
    <dbReference type="NCBI Taxonomy" id="1168545"/>
    <lineage>
        <taxon>Eukaryota</taxon>
        <taxon>Fungi</taxon>
        <taxon>Dikarya</taxon>
        <taxon>Ascomycota</taxon>
        <taxon>Pezizomycotina</taxon>
        <taxon>Dothideomycetes</taxon>
        <taxon>Pleosporomycetidae</taxon>
        <taxon>Pleosporales</taxon>
        <taxon>Massarineae</taxon>
        <taxon>Lentitheciaceae</taxon>
        <taxon>Lentithecium</taxon>
    </lineage>
</organism>
<keyword evidence="5" id="KW-0812">Transmembrane</keyword>
<evidence type="ECO:0000256" key="1">
    <source>
        <dbReference type="ARBA" id="ARBA00008655"/>
    </source>
</evidence>
<feature type="region of interest" description="Disordered" evidence="4">
    <location>
        <begin position="1"/>
        <end position="33"/>
    </location>
</feature>
<feature type="transmembrane region" description="Helical" evidence="5">
    <location>
        <begin position="396"/>
        <end position="421"/>
    </location>
</feature>
<dbReference type="Proteomes" id="UP000799291">
    <property type="component" value="Unassembled WGS sequence"/>
</dbReference>
<dbReference type="PANTHER" id="PTHR10983">
    <property type="entry name" value="1-ACYLGLYCEROL-3-PHOSPHATE ACYLTRANSFERASE-RELATED"/>
    <property type="match status" value="1"/>
</dbReference>
<dbReference type="CDD" id="cd07990">
    <property type="entry name" value="LPLAT_LCLAT1-like"/>
    <property type="match status" value="1"/>
</dbReference>
<keyword evidence="3 7" id="KW-0012">Acyltransferase</keyword>
<feature type="compositionally biased region" description="Basic and acidic residues" evidence="4">
    <location>
        <begin position="18"/>
        <end position="29"/>
    </location>
</feature>
<feature type="transmembrane region" description="Helical" evidence="5">
    <location>
        <begin position="173"/>
        <end position="190"/>
    </location>
</feature>
<dbReference type="SMART" id="SM00563">
    <property type="entry name" value="PlsC"/>
    <property type="match status" value="1"/>
</dbReference>
<feature type="domain" description="Phospholipid/glycerol acyltransferase" evidence="6">
    <location>
        <begin position="135"/>
        <end position="267"/>
    </location>
</feature>
<evidence type="ECO:0000256" key="2">
    <source>
        <dbReference type="ARBA" id="ARBA00022679"/>
    </source>
</evidence>
<dbReference type="GO" id="GO:0036149">
    <property type="term" value="P:phosphatidylinositol acyl-chain remodeling"/>
    <property type="evidence" value="ECO:0007669"/>
    <property type="project" value="TreeGrafter"/>
</dbReference>
<name>A0A6G1ILA5_9PLEO</name>
<dbReference type="EMBL" id="MU005607">
    <property type="protein sequence ID" value="KAF2679002.1"/>
    <property type="molecule type" value="Genomic_DNA"/>
</dbReference>
<keyword evidence="8" id="KW-1185">Reference proteome</keyword>
<evidence type="ECO:0000259" key="6">
    <source>
        <dbReference type="SMART" id="SM00563"/>
    </source>
</evidence>
<accession>A0A6G1ILA5</accession>
<evidence type="ECO:0000313" key="7">
    <source>
        <dbReference type="EMBL" id="KAF2679002.1"/>
    </source>
</evidence>
<dbReference type="AlphaFoldDB" id="A0A6G1ILA5"/>
<keyword evidence="5" id="KW-1133">Transmembrane helix</keyword>
<dbReference type="Pfam" id="PF01553">
    <property type="entry name" value="Acyltransferase"/>
    <property type="match status" value="1"/>
</dbReference>
<dbReference type="Pfam" id="PF16076">
    <property type="entry name" value="Acyltransf_C"/>
    <property type="match status" value="1"/>
</dbReference>
<keyword evidence="5" id="KW-0472">Membrane</keyword>
<keyword evidence="2 7" id="KW-0808">Transferase</keyword>
<evidence type="ECO:0000256" key="5">
    <source>
        <dbReference type="SAM" id="Phobius"/>
    </source>
</evidence>
<evidence type="ECO:0000256" key="4">
    <source>
        <dbReference type="SAM" id="MobiDB-lite"/>
    </source>
</evidence>
<evidence type="ECO:0000313" key="8">
    <source>
        <dbReference type="Proteomes" id="UP000799291"/>
    </source>
</evidence>
<dbReference type="InterPro" id="IPR032098">
    <property type="entry name" value="Acyltransf_C"/>
</dbReference>
<proteinExistence type="inferred from homology"/>
<sequence length="424" mass="48628">MRHPAASAAASVQPISAQDKKAESKRLAEQPHPGGAIKHGTWVQALRAVSFFVYFIGNCIAITVTQIIGSPLYFYSRDLFYAWMAMTKQHFGVLCTTMTYWWAPVKMRVSGDESVRGQLRQTEDGRLECDFPERLVLISNHQIYTDWVYLWWIAYTSKMHGHLYIILKESIKYIPILGVGMQFYGFIFLSRKWATDRMRFQYRLRKLSTHHAGPMSGSSYLDPMWLLIFPEGTNLSSNGRESSKKWADKNSIPDLQHCMLPRSTGLMFCLSELEKTVDYMYDCTVAYEGVPRGQYGQDLYTIRSTYMQGRSPKSVNMHWRRFALSSIPMHDEKAFSDWLLARWREKDAFIEYYLQNGRFPADEGASPAVNGAKPVKGAGHIETEVRPTNMLEVLQMFALPASSLLVVNVVLKIAHFVLVVLRVR</sequence>
<dbReference type="OrthoDB" id="189226at2759"/>
<reference evidence="7" key="1">
    <citation type="journal article" date="2020" name="Stud. Mycol.">
        <title>101 Dothideomycetes genomes: a test case for predicting lifestyles and emergence of pathogens.</title>
        <authorList>
            <person name="Haridas S."/>
            <person name="Albert R."/>
            <person name="Binder M."/>
            <person name="Bloem J."/>
            <person name="Labutti K."/>
            <person name="Salamov A."/>
            <person name="Andreopoulos B."/>
            <person name="Baker S."/>
            <person name="Barry K."/>
            <person name="Bills G."/>
            <person name="Bluhm B."/>
            <person name="Cannon C."/>
            <person name="Castanera R."/>
            <person name="Culley D."/>
            <person name="Daum C."/>
            <person name="Ezra D."/>
            <person name="Gonzalez J."/>
            <person name="Henrissat B."/>
            <person name="Kuo A."/>
            <person name="Liang C."/>
            <person name="Lipzen A."/>
            <person name="Lutzoni F."/>
            <person name="Magnuson J."/>
            <person name="Mondo S."/>
            <person name="Nolan M."/>
            <person name="Ohm R."/>
            <person name="Pangilinan J."/>
            <person name="Park H.-J."/>
            <person name="Ramirez L."/>
            <person name="Alfaro M."/>
            <person name="Sun H."/>
            <person name="Tritt A."/>
            <person name="Yoshinaga Y."/>
            <person name="Zwiers L.-H."/>
            <person name="Turgeon B."/>
            <person name="Goodwin S."/>
            <person name="Spatafora J."/>
            <person name="Crous P."/>
            <person name="Grigoriev I."/>
        </authorList>
    </citation>
    <scope>NUCLEOTIDE SEQUENCE</scope>
    <source>
        <strain evidence="7">CBS 122367</strain>
    </source>
</reference>
<dbReference type="InterPro" id="IPR002123">
    <property type="entry name" value="Plipid/glycerol_acylTrfase"/>
</dbReference>
<dbReference type="PANTHER" id="PTHR10983:SF16">
    <property type="entry name" value="LYSOCARDIOLIPIN ACYLTRANSFERASE 1"/>
    <property type="match status" value="1"/>
</dbReference>
<evidence type="ECO:0000256" key="3">
    <source>
        <dbReference type="ARBA" id="ARBA00023315"/>
    </source>
</evidence>
<protein>
    <submittedName>
        <fullName evidence="7">Acyltransferase-domain-containing protein</fullName>
    </submittedName>
</protein>
<feature type="transmembrane region" description="Helical" evidence="5">
    <location>
        <begin position="51"/>
        <end position="75"/>
    </location>
</feature>
<comment type="similarity">
    <text evidence="1">Belongs to the 1-acyl-sn-glycerol-3-phosphate acyltransferase family.</text>
</comment>
<gene>
    <name evidence="7" type="ORF">K458DRAFT_315492</name>
</gene>
<dbReference type="SUPFAM" id="SSF69593">
    <property type="entry name" value="Glycerol-3-phosphate (1)-acyltransferase"/>
    <property type="match status" value="1"/>
</dbReference>
<dbReference type="GO" id="GO:0005783">
    <property type="term" value="C:endoplasmic reticulum"/>
    <property type="evidence" value="ECO:0007669"/>
    <property type="project" value="TreeGrafter"/>
</dbReference>
<dbReference type="GO" id="GO:0016746">
    <property type="term" value="F:acyltransferase activity"/>
    <property type="evidence" value="ECO:0007669"/>
    <property type="project" value="UniProtKB-KW"/>
</dbReference>